<comment type="subcellular location">
    <subcellularLocation>
        <location evidence="5">Cell membrane</location>
        <topology evidence="5">Multi-pass membrane protein</topology>
    </subcellularLocation>
</comment>
<feature type="transmembrane region" description="Helical" evidence="5">
    <location>
        <begin position="43"/>
        <end position="61"/>
    </location>
</feature>
<dbReference type="GO" id="GO:0005886">
    <property type="term" value="C:plasma membrane"/>
    <property type="evidence" value="ECO:0007669"/>
    <property type="project" value="UniProtKB-SubCell"/>
</dbReference>
<gene>
    <name evidence="6" type="ORF">CR194_09740</name>
</gene>
<dbReference type="RefSeq" id="WP_110609478.1">
    <property type="nucleotide sequence ID" value="NZ_PDOD01000002.1"/>
</dbReference>
<evidence type="ECO:0000256" key="5">
    <source>
        <dbReference type="HAMAP-Rule" id="MF_01536"/>
    </source>
</evidence>
<feature type="transmembrane region" description="Helical" evidence="5">
    <location>
        <begin position="98"/>
        <end position="119"/>
    </location>
</feature>
<evidence type="ECO:0000313" key="7">
    <source>
        <dbReference type="Proteomes" id="UP000248214"/>
    </source>
</evidence>
<dbReference type="Pfam" id="PF07457">
    <property type="entry name" value="DUF1516"/>
    <property type="match status" value="1"/>
</dbReference>
<keyword evidence="1 5" id="KW-1003">Cell membrane</keyword>
<feature type="transmembrane region" description="Helical" evidence="5">
    <location>
        <begin position="12"/>
        <end position="31"/>
    </location>
</feature>
<feature type="transmembrane region" description="Helical" evidence="5">
    <location>
        <begin position="67"/>
        <end position="86"/>
    </location>
</feature>
<reference evidence="6 7" key="1">
    <citation type="submission" date="2017-10" db="EMBL/GenBank/DDBJ databases">
        <title>Bacillus sp. nov., a halophilic bacterium isolated from a Keqin Lake.</title>
        <authorList>
            <person name="Wang H."/>
        </authorList>
    </citation>
    <scope>NUCLEOTIDE SEQUENCE [LARGE SCALE GENOMIC DNA]</scope>
    <source>
        <strain evidence="6 7">KQ-12</strain>
    </source>
</reference>
<dbReference type="Proteomes" id="UP000248214">
    <property type="component" value="Unassembled WGS sequence"/>
</dbReference>
<dbReference type="HAMAP" id="MF_01536">
    <property type="entry name" value="UPF0344"/>
    <property type="match status" value="1"/>
</dbReference>
<name>A0A323TGP7_9BACI</name>
<dbReference type="AlphaFoldDB" id="A0A323TGP7"/>
<protein>
    <recommendedName>
        <fullName evidence="5">UPF0344 protein CR194_09740</fullName>
    </recommendedName>
</protein>
<evidence type="ECO:0000256" key="3">
    <source>
        <dbReference type="ARBA" id="ARBA00022989"/>
    </source>
</evidence>
<evidence type="ECO:0000256" key="2">
    <source>
        <dbReference type="ARBA" id="ARBA00022692"/>
    </source>
</evidence>
<dbReference type="OrthoDB" id="2365314at2"/>
<evidence type="ECO:0000256" key="4">
    <source>
        <dbReference type="ARBA" id="ARBA00023136"/>
    </source>
</evidence>
<keyword evidence="7" id="KW-1185">Reference proteome</keyword>
<evidence type="ECO:0000256" key="1">
    <source>
        <dbReference type="ARBA" id="ARBA00022475"/>
    </source>
</evidence>
<dbReference type="InterPro" id="IPR010899">
    <property type="entry name" value="UPF0344"/>
</dbReference>
<organism evidence="6 7">
    <name type="scientific">Salipaludibacillus keqinensis</name>
    <dbReference type="NCBI Taxonomy" id="2045207"/>
    <lineage>
        <taxon>Bacteria</taxon>
        <taxon>Bacillati</taxon>
        <taxon>Bacillota</taxon>
        <taxon>Bacilli</taxon>
        <taxon>Bacillales</taxon>
        <taxon>Bacillaceae</taxon>
    </lineage>
</organism>
<keyword evidence="3 5" id="KW-1133">Transmembrane helix</keyword>
<sequence length="123" mass="13564">MFTSTHPHILTWVVALILFVVALALFKNGMAKQMKIVHMTLRLFYILIIITGGILFFHFAGNDHMMYGIKFVSGIAVIGFAEMVLVKLKKGKPAKGMAIGLVISLLVTLYLGFSMPVGFDFLG</sequence>
<proteinExistence type="inferred from homology"/>
<keyword evidence="2 5" id="KW-0812">Transmembrane</keyword>
<keyword evidence="4 5" id="KW-0472">Membrane</keyword>
<comment type="similarity">
    <text evidence="5">Belongs to the UPF0344 family.</text>
</comment>
<evidence type="ECO:0000313" key="6">
    <source>
        <dbReference type="EMBL" id="PYZ93446.1"/>
    </source>
</evidence>
<comment type="caution">
    <text evidence="6">The sequence shown here is derived from an EMBL/GenBank/DDBJ whole genome shotgun (WGS) entry which is preliminary data.</text>
</comment>
<dbReference type="EMBL" id="PDOD01000002">
    <property type="protein sequence ID" value="PYZ93446.1"/>
    <property type="molecule type" value="Genomic_DNA"/>
</dbReference>
<accession>A0A323TGP7</accession>